<evidence type="ECO:0008006" key="3">
    <source>
        <dbReference type="Google" id="ProtNLM"/>
    </source>
</evidence>
<name>A0AAD7DQF3_MYCRO</name>
<sequence>MARSRSNGGRMRRPYGGVAVVMKASIRFKIIEEISGPDLIALELEKLYLIGTYLLPAGTPWGDWSEVDPQTRFSEALAWFAVNRSKPIAALADFNSQTGDESPLSSVLTRVSSDEKDNRMDILNGTLIEGSSPGAYTSFQPNGDAVVDYALFSPDFLHMVPASSLQITRVDDWSDHAILTLCVVMPTHQPEATFPSAPSLPLQSPARPISPTECDILALETIAAGQTD</sequence>
<keyword evidence="2" id="KW-1185">Reference proteome</keyword>
<dbReference type="EMBL" id="JARKIE010000033">
    <property type="protein sequence ID" value="KAJ7696727.1"/>
    <property type="molecule type" value="Genomic_DNA"/>
</dbReference>
<dbReference type="Proteomes" id="UP001221757">
    <property type="component" value="Unassembled WGS sequence"/>
</dbReference>
<comment type="caution">
    <text evidence="1">The sequence shown here is derived from an EMBL/GenBank/DDBJ whole genome shotgun (WGS) entry which is preliminary data.</text>
</comment>
<evidence type="ECO:0000313" key="1">
    <source>
        <dbReference type="EMBL" id="KAJ7696727.1"/>
    </source>
</evidence>
<gene>
    <name evidence="1" type="ORF">B0H17DRAFT_1197835</name>
</gene>
<proteinExistence type="predicted"/>
<protein>
    <recommendedName>
        <fullName evidence="3">Endonuclease/exonuclease/phosphatase domain-containing protein</fullName>
    </recommendedName>
</protein>
<organism evidence="1 2">
    <name type="scientific">Mycena rosella</name>
    <name type="common">Pink bonnet</name>
    <name type="synonym">Agaricus rosellus</name>
    <dbReference type="NCBI Taxonomy" id="1033263"/>
    <lineage>
        <taxon>Eukaryota</taxon>
        <taxon>Fungi</taxon>
        <taxon>Dikarya</taxon>
        <taxon>Basidiomycota</taxon>
        <taxon>Agaricomycotina</taxon>
        <taxon>Agaricomycetes</taxon>
        <taxon>Agaricomycetidae</taxon>
        <taxon>Agaricales</taxon>
        <taxon>Marasmiineae</taxon>
        <taxon>Mycenaceae</taxon>
        <taxon>Mycena</taxon>
    </lineage>
</organism>
<dbReference type="Gene3D" id="3.60.10.10">
    <property type="entry name" value="Endonuclease/exonuclease/phosphatase"/>
    <property type="match status" value="1"/>
</dbReference>
<reference evidence="1" key="1">
    <citation type="submission" date="2023-03" db="EMBL/GenBank/DDBJ databases">
        <title>Massive genome expansion in bonnet fungi (Mycena s.s.) driven by repeated elements and novel gene families across ecological guilds.</title>
        <authorList>
            <consortium name="Lawrence Berkeley National Laboratory"/>
            <person name="Harder C.B."/>
            <person name="Miyauchi S."/>
            <person name="Viragh M."/>
            <person name="Kuo A."/>
            <person name="Thoen E."/>
            <person name="Andreopoulos B."/>
            <person name="Lu D."/>
            <person name="Skrede I."/>
            <person name="Drula E."/>
            <person name="Henrissat B."/>
            <person name="Morin E."/>
            <person name="Kohler A."/>
            <person name="Barry K."/>
            <person name="LaButti K."/>
            <person name="Morin E."/>
            <person name="Salamov A."/>
            <person name="Lipzen A."/>
            <person name="Mereny Z."/>
            <person name="Hegedus B."/>
            <person name="Baldrian P."/>
            <person name="Stursova M."/>
            <person name="Weitz H."/>
            <person name="Taylor A."/>
            <person name="Grigoriev I.V."/>
            <person name="Nagy L.G."/>
            <person name="Martin F."/>
            <person name="Kauserud H."/>
        </authorList>
    </citation>
    <scope>NUCLEOTIDE SEQUENCE</scope>
    <source>
        <strain evidence="1">CBHHK067</strain>
    </source>
</reference>
<accession>A0AAD7DQF3</accession>
<dbReference type="AlphaFoldDB" id="A0AAD7DQF3"/>
<dbReference type="InterPro" id="IPR036691">
    <property type="entry name" value="Endo/exonu/phosph_ase_sf"/>
</dbReference>
<evidence type="ECO:0000313" key="2">
    <source>
        <dbReference type="Proteomes" id="UP001221757"/>
    </source>
</evidence>
<dbReference type="SUPFAM" id="SSF56219">
    <property type="entry name" value="DNase I-like"/>
    <property type="match status" value="1"/>
</dbReference>